<accession>A0A9P6UPF2</accession>
<protein>
    <submittedName>
        <fullName evidence="2">Uncharacterized protein</fullName>
    </submittedName>
</protein>
<gene>
    <name evidence="2" type="ORF">BGZ97_009973</name>
</gene>
<comment type="caution">
    <text evidence="2">The sequence shown here is derived from an EMBL/GenBank/DDBJ whole genome shotgun (WGS) entry which is preliminary data.</text>
</comment>
<evidence type="ECO:0000313" key="3">
    <source>
        <dbReference type="Proteomes" id="UP000823405"/>
    </source>
</evidence>
<feature type="compositionally biased region" description="Basic and acidic residues" evidence="1">
    <location>
        <begin position="164"/>
        <end position="175"/>
    </location>
</feature>
<evidence type="ECO:0000313" key="2">
    <source>
        <dbReference type="EMBL" id="KAG0313708.1"/>
    </source>
</evidence>
<proteinExistence type="predicted"/>
<sequence length="196" mass="21780">MNFLDYGGAENKRKLSTVHTHKSPVLQLFPISQQLKIKEGGLFKDFLKVVGTGTFMRLHSATVDFTPILTGLQALGDNHSLGVMDLAAKSWFFLATCGLLRPDDLACTDVFSQCKLKGDEFELTVILPKKQQGGHIIINRSSSSHTQLSSSVQPKPTPSIDDELQARIDSPERHTPKVSNSLSFLSFEMYEEPTWD</sequence>
<dbReference type="OrthoDB" id="2387460at2759"/>
<dbReference type="Proteomes" id="UP000823405">
    <property type="component" value="Unassembled WGS sequence"/>
</dbReference>
<keyword evidence="3" id="KW-1185">Reference proteome</keyword>
<dbReference type="EMBL" id="JAAAIN010000497">
    <property type="protein sequence ID" value="KAG0313708.1"/>
    <property type="molecule type" value="Genomic_DNA"/>
</dbReference>
<feature type="region of interest" description="Disordered" evidence="1">
    <location>
        <begin position="143"/>
        <end position="178"/>
    </location>
</feature>
<dbReference type="AlphaFoldDB" id="A0A9P6UPF2"/>
<organism evidence="2 3">
    <name type="scientific">Linnemannia gamsii</name>
    <dbReference type="NCBI Taxonomy" id="64522"/>
    <lineage>
        <taxon>Eukaryota</taxon>
        <taxon>Fungi</taxon>
        <taxon>Fungi incertae sedis</taxon>
        <taxon>Mucoromycota</taxon>
        <taxon>Mortierellomycotina</taxon>
        <taxon>Mortierellomycetes</taxon>
        <taxon>Mortierellales</taxon>
        <taxon>Mortierellaceae</taxon>
        <taxon>Linnemannia</taxon>
    </lineage>
</organism>
<evidence type="ECO:0000256" key="1">
    <source>
        <dbReference type="SAM" id="MobiDB-lite"/>
    </source>
</evidence>
<reference evidence="2" key="1">
    <citation type="journal article" date="2020" name="Fungal Divers.">
        <title>Resolving the Mortierellaceae phylogeny through synthesis of multi-gene phylogenetics and phylogenomics.</title>
        <authorList>
            <person name="Vandepol N."/>
            <person name="Liber J."/>
            <person name="Desiro A."/>
            <person name="Na H."/>
            <person name="Kennedy M."/>
            <person name="Barry K."/>
            <person name="Grigoriev I.V."/>
            <person name="Miller A.N."/>
            <person name="O'Donnell K."/>
            <person name="Stajich J.E."/>
            <person name="Bonito G."/>
        </authorList>
    </citation>
    <scope>NUCLEOTIDE SEQUENCE</scope>
    <source>
        <strain evidence="2">NVP60</strain>
    </source>
</reference>
<name>A0A9P6UPF2_9FUNG</name>